<dbReference type="PIRSF" id="PIRSF010372">
    <property type="entry name" value="PaiB"/>
    <property type="match status" value="1"/>
</dbReference>
<dbReference type="PANTHER" id="PTHR35802">
    <property type="entry name" value="PROTEASE SYNTHASE AND SPORULATION PROTEIN PAI 2"/>
    <property type="match status" value="1"/>
</dbReference>
<protein>
    <submittedName>
        <fullName evidence="2">Protease synthase and sporulation protein PAI 2</fullName>
    </submittedName>
</protein>
<dbReference type="Gene3D" id="2.30.110.10">
    <property type="entry name" value="Electron Transport, Fmn-binding Protein, Chain A"/>
    <property type="match status" value="1"/>
</dbReference>
<comment type="caution">
    <text evidence="2">The sequence shown here is derived from an EMBL/GenBank/DDBJ whole genome shotgun (WGS) entry which is preliminary data.</text>
</comment>
<dbReference type="InterPro" id="IPR007396">
    <property type="entry name" value="TR_PAI2-type"/>
</dbReference>
<organism evidence="2 3">
    <name type="scientific">Comamonas aquatica</name>
    <dbReference type="NCBI Taxonomy" id="225991"/>
    <lineage>
        <taxon>Bacteria</taxon>
        <taxon>Pseudomonadati</taxon>
        <taxon>Pseudomonadota</taxon>
        <taxon>Betaproteobacteria</taxon>
        <taxon>Burkholderiales</taxon>
        <taxon>Comamonadaceae</taxon>
        <taxon>Comamonas</taxon>
    </lineage>
</organism>
<dbReference type="Pfam" id="PF04299">
    <property type="entry name" value="FMN_bind_2"/>
    <property type="match status" value="1"/>
</dbReference>
<evidence type="ECO:0000313" key="2">
    <source>
        <dbReference type="EMBL" id="CAB5662647.1"/>
    </source>
</evidence>
<sequence>MYLPKQFTESRVEELHRIVRENSLGMLVTKTATGLEVNHLPFLLDADAGILTAHVARANPIWQEVCDGDAVLVAFRGVHGYISPSWYPGKHETHRRVPTWNYEVVHAHGTIHVRDDEKFIRGVVARLTRQHEAGQPEPWKMGDAPPDYLAEQLRNIVGIEVRLSRLEGKRKLNQHHQPQDREGAIFGLESSGNHGLAQAMRDTTQEASQPPDTSTQQDSQLRS</sequence>
<dbReference type="GO" id="GO:0006508">
    <property type="term" value="P:proteolysis"/>
    <property type="evidence" value="ECO:0007669"/>
    <property type="project" value="UniProtKB-KW"/>
</dbReference>
<dbReference type="InterPro" id="IPR012349">
    <property type="entry name" value="Split_barrel_FMN-bd"/>
</dbReference>
<feature type="compositionally biased region" description="Polar residues" evidence="1">
    <location>
        <begin position="201"/>
        <end position="223"/>
    </location>
</feature>
<dbReference type="SUPFAM" id="SSF50475">
    <property type="entry name" value="FMN-binding split barrel"/>
    <property type="match status" value="1"/>
</dbReference>
<dbReference type="Proteomes" id="UP000834458">
    <property type="component" value="Unassembled WGS sequence"/>
</dbReference>
<dbReference type="GO" id="GO:0008233">
    <property type="term" value="F:peptidase activity"/>
    <property type="evidence" value="ECO:0007669"/>
    <property type="project" value="UniProtKB-KW"/>
</dbReference>
<keyword evidence="2" id="KW-0378">Hydrolase</keyword>
<evidence type="ECO:0000313" key="3">
    <source>
        <dbReference type="Proteomes" id="UP000834458"/>
    </source>
</evidence>
<dbReference type="EMBL" id="CAHPSC010000004">
    <property type="protein sequence ID" value="CAB5662647.1"/>
    <property type="molecule type" value="Genomic_DNA"/>
</dbReference>
<dbReference type="AlphaFoldDB" id="A0AA35GGR1"/>
<feature type="region of interest" description="Disordered" evidence="1">
    <location>
        <begin position="171"/>
        <end position="223"/>
    </location>
</feature>
<keyword evidence="2" id="KW-0645">Protease</keyword>
<dbReference type="RefSeq" id="WP_234687670.1">
    <property type="nucleotide sequence ID" value="NZ_CAHPSC010000004.1"/>
</dbReference>
<evidence type="ECO:0000256" key="1">
    <source>
        <dbReference type="SAM" id="MobiDB-lite"/>
    </source>
</evidence>
<dbReference type="PANTHER" id="PTHR35802:SF1">
    <property type="entry name" value="PROTEASE SYNTHASE AND SPORULATION PROTEIN PAI 2"/>
    <property type="match status" value="1"/>
</dbReference>
<name>A0AA35GGR1_9BURK</name>
<reference evidence="2" key="1">
    <citation type="submission" date="2020-05" db="EMBL/GenBank/DDBJ databases">
        <authorList>
            <person name="Delgado-Blas J."/>
        </authorList>
    </citation>
    <scope>NUCLEOTIDE SEQUENCE</scope>
    <source>
        <strain evidence="2">BB1454</strain>
    </source>
</reference>
<gene>
    <name evidence="2" type="primary">paiB_1</name>
    <name evidence="2" type="ORF">GHA_00401</name>
</gene>
<proteinExistence type="predicted"/>
<accession>A0AA35GGR1</accession>